<keyword evidence="1" id="KW-0812">Transmembrane</keyword>
<gene>
    <name evidence="2" type="ORF">FZ929_25220</name>
</gene>
<evidence type="ECO:0000313" key="3">
    <source>
        <dbReference type="Proteomes" id="UP000325096"/>
    </source>
</evidence>
<sequence length="65" mass="7412">MSTECTLIIFYIYFFAIDAIFAFLLARLKPVSSSLFRKANIRAPCAETFLVSRPIWLAETALYAD</sequence>
<reference evidence="2 3" key="1">
    <citation type="submission" date="2019-08" db="EMBL/GenBank/DDBJ databases">
        <title>Emergence of NDM-5-producing hypervirulent Klebsiella pneumoniae from clinical infections.</title>
        <authorList>
            <person name="Shen Z."/>
            <person name="Zhang H."/>
            <person name="Li M."/>
        </authorList>
    </citation>
    <scope>NUCLEOTIDE SEQUENCE [LARGE SCALE GENOMIC DNA]</scope>
    <source>
        <strain evidence="2 3">RJ18-06</strain>
    </source>
</reference>
<keyword evidence="1" id="KW-1133">Transmembrane helix</keyword>
<proteinExistence type="predicted"/>
<accession>A0A5C2LKM8</accession>
<keyword evidence="1" id="KW-0472">Membrane</keyword>
<dbReference type="Proteomes" id="UP000325096">
    <property type="component" value="Chromosome"/>
</dbReference>
<dbReference type="AlphaFoldDB" id="A0A5C2LKM8"/>
<dbReference type="EMBL" id="CP043669">
    <property type="protein sequence ID" value="QEP92023.1"/>
    <property type="molecule type" value="Genomic_DNA"/>
</dbReference>
<evidence type="ECO:0000256" key="1">
    <source>
        <dbReference type="SAM" id="Phobius"/>
    </source>
</evidence>
<organism evidence="2 3">
    <name type="scientific">Klebsiella pneumoniae</name>
    <dbReference type="NCBI Taxonomy" id="573"/>
    <lineage>
        <taxon>Bacteria</taxon>
        <taxon>Pseudomonadati</taxon>
        <taxon>Pseudomonadota</taxon>
        <taxon>Gammaproteobacteria</taxon>
        <taxon>Enterobacterales</taxon>
        <taxon>Enterobacteriaceae</taxon>
        <taxon>Klebsiella/Raoultella group</taxon>
        <taxon>Klebsiella</taxon>
        <taxon>Klebsiella pneumoniae complex</taxon>
    </lineage>
</organism>
<name>A0A5C2LKM8_KLEPN</name>
<protein>
    <submittedName>
        <fullName evidence="2">Uncharacterized protein</fullName>
    </submittedName>
</protein>
<feature type="transmembrane region" description="Helical" evidence="1">
    <location>
        <begin position="6"/>
        <end position="28"/>
    </location>
</feature>
<evidence type="ECO:0000313" key="2">
    <source>
        <dbReference type="EMBL" id="QEP92023.1"/>
    </source>
</evidence>